<evidence type="ECO:0000256" key="1">
    <source>
        <dbReference type="SAM" id="SignalP"/>
    </source>
</evidence>
<evidence type="ECO:0000313" key="3">
    <source>
        <dbReference type="Proteomes" id="UP000185207"/>
    </source>
</evidence>
<dbReference type="Proteomes" id="UP000185207">
    <property type="component" value="Unassembled WGS sequence"/>
</dbReference>
<accession>A0A1N6GST9</accession>
<gene>
    <name evidence="2" type="ORF">SAMN05444409_2031</name>
</gene>
<keyword evidence="3" id="KW-1185">Reference proteome</keyword>
<dbReference type="STRING" id="1416779.SAMN05444409_2031"/>
<feature type="chain" id="PRO_5012207253" description="RHS repeat protein" evidence="1">
    <location>
        <begin position="25"/>
        <end position="998"/>
    </location>
</feature>
<protein>
    <recommendedName>
        <fullName evidence="4">RHS repeat protein</fullName>
    </recommendedName>
</protein>
<reference evidence="3" key="1">
    <citation type="submission" date="2016-11" db="EMBL/GenBank/DDBJ databases">
        <authorList>
            <person name="Varghese N."/>
            <person name="Submissions S."/>
        </authorList>
    </citation>
    <scope>NUCLEOTIDE SEQUENCE [LARGE SCALE GENOMIC DNA]</scope>
    <source>
        <strain evidence="3">DSM 27623</strain>
    </source>
</reference>
<dbReference type="RefSeq" id="WP_139297303.1">
    <property type="nucleotide sequence ID" value="NZ_FSRK01000001.1"/>
</dbReference>
<dbReference type="EMBL" id="FSRK01000001">
    <property type="protein sequence ID" value="SIO10624.1"/>
    <property type="molecule type" value="Genomic_DNA"/>
</dbReference>
<feature type="signal peptide" evidence="1">
    <location>
        <begin position="1"/>
        <end position="24"/>
    </location>
</feature>
<evidence type="ECO:0008006" key="4">
    <source>
        <dbReference type="Google" id="ProtNLM"/>
    </source>
</evidence>
<dbReference type="AlphaFoldDB" id="A0A1N6GST9"/>
<organism evidence="2 3">
    <name type="scientific">Epilithonimonas zeae</name>
    <dbReference type="NCBI Taxonomy" id="1416779"/>
    <lineage>
        <taxon>Bacteria</taxon>
        <taxon>Pseudomonadati</taxon>
        <taxon>Bacteroidota</taxon>
        <taxon>Flavobacteriia</taxon>
        <taxon>Flavobacteriales</taxon>
        <taxon>Weeksellaceae</taxon>
        <taxon>Chryseobacterium group</taxon>
        <taxon>Epilithonimonas</taxon>
    </lineage>
</organism>
<dbReference type="OrthoDB" id="9814627at2"/>
<proteinExistence type="predicted"/>
<name>A0A1N6GST9_9FLAO</name>
<evidence type="ECO:0000313" key="2">
    <source>
        <dbReference type="EMBL" id="SIO10624.1"/>
    </source>
</evidence>
<sequence>MKIKITICTLILCFSLMNSQFRSAADPTVQTVSNDNGTSQISYNLYTIENGNINLPINLYYSGGRGIKVNEIASWVGLGWDLSIGNISRIVQGYPDDEYKGQDNKEGILFNSVLSTIEGTNFLSASKDHVNNILKKDYEPDIFFINLSHFKTLFFFDKERKIQCLNKDVLISYNQESGGRISSFTVINQDGTKYTFGAISSVTERTNFEKGKVEIEDENEITRTYYSNWHLTNITDIFGNAVNVDYSNESISSQISKLERKNIQKPGYLTANDYDYVASTDFTKNSKLISKITASNGLIINFNVSSRSDINGGKKLDKMDINNGNLQFAFLHDYFKPASSTNSDEYRLKLNRINLNNKFYLAFTYDAKLLPNRKSKEQDFWGFYNKNNAQSLLPKIYIDESSPKSKSFVNYGYENFNENLYIKLDGADRRSNMNSEACILKTVTNKWGGSQTYNYELNDFMYDGKKVTGNGLRVSSVEYNDNNSNIYKTFYNYSKNSISTGSVINMPVFSYVNPNMGVTYMDGGKVHIEYAWAKYRYGWGVTVTGIPYPIEEHLGSSNWSSYDKYFYTTQVFAFPLNNVAGDFTVNYSQITETSTMYDGKKEYTFLAPITNNTVSDNVYFRLVGGDPYLDNNNTDFGNFPFKPSTLSNGNNTFLVNTKIFDKESKIISESNKEYIDVVKSGQITTIKSEGLRANYPLYPVYSSNPFKDSAVKITKYNILENREKVANKITETERFQDKPYENIKSLEYNSRNYIIKESWNDSEGNNYEKRIKYSSDFSAAGTPVVGSQSEALKFMNDNNILSRPIESVVFRNNKVISGELNIYKRVGNSVFLSELKTLLIDNLDISYQFSINNGSSFTQDSRYMTVQYFDIYDSRGNLLQKHTNDGIYTTQLYGYNGKYIVATLENVQYNSIPVNIVNTIQNNSEHHTLSYQLTLLRQQFPNSKIRTTMYKDFIGKLNEVDEKGITNFFQYDIMNRLIRITDVDGKILKEMKYKFAFD</sequence>
<keyword evidence="1" id="KW-0732">Signal</keyword>